<evidence type="ECO:0000313" key="6">
    <source>
        <dbReference type="EMBL" id="ODM07123.1"/>
    </source>
</evidence>
<proteinExistence type="inferred from homology"/>
<dbReference type="RefSeq" id="WP_069152847.1">
    <property type="nucleotide sequence ID" value="NZ_MCGH01000002.1"/>
</dbReference>
<dbReference type="InterPro" id="IPR043504">
    <property type="entry name" value="Peptidase_S1_PA_chymotrypsin"/>
</dbReference>
<feature type="domain" description="PDZ" evidence="5">
    <location>
        <begin position="354"/>
        <end position="440"/>
    </location>
</feature>
<dbReference type="InterPro" id="IPR001478">
    <property type="entry name" value="PDZ"/>
</dbReference>
<dbReference type="SMART" id="SM00228">
    <property type="entry name" value="PDZ"/>
    <property type="match status" value="1"/>
</dbReference>
<keyword evidence="2 6" id="KW-0645">Protease</keyword>
<feature type="region of interest" description="Disordered" evidence="4">
    <location>
        <begin position="457"/>
        <end position="482"/>
    </location>
</feature>
<feature type="region of interest" description="Disordered" evidence="4">
    <location>
        <begin position="15"/>
        <end position="45"/>
    </location>
</feature>
<dbReference type="PROSITE" id="PS50106">
    <property type="entry name" value="PDZ"/>
    <property type="match status" value="1"/>
</dbReference>
<comment type="similarity">
    <text evidence="1">Belongs to the peptidase S1C family.</text>
</comment>
<evidence type="ECO:0000256" key="2">
    <source>
        <dbReference type="ARBA" id="ARBA00022670"/>
    </source>
</evidence>
<sequence>MFEYQNEHYENRNQMYNYNGMPENGPAEPHKPSASPNPGHTGKKARILKKAGAITLSAILFGGVAAGSFQAVNYLTGYQTPAAESAAASAGTNTASLLQTASLPGTADGKGSLDVSDIAQAVMPSIVSITNKSVQEVQNYFSLFGYGYSGETIPQETESRGSGIIIGKNDTELLIVTNYHVIADADTLSVAFNDNQVYEANTKGTDPDNDLAVIAVPLESISADTMSQIAVASIGDSDSLKVGEQVVAIGNALGYGQSVTTGIVSATNRTLNSNMNTANTSEDSADQPAYIQTDAAINPGNSGGALVNMKGEVIGINSAKLASTEVEGMGYAIPVSRVSDIIEKLMNETTRSKVTEDQKSSIGITGITVTESVNSVYGIPSGVYVAGVTEGSGAEKAGLRKGDVITKFDGKNITQIQELTELLQYYPAGETVELTIQTIGSDNAYTEKTVSVTLGHAVNSGSQSGSSGQPEANSQKDMSAFY</sequence>
<feature type="compositionally biased region" description="Low complexity" evidence="4">
    <location>
        <begin position="460"/>
        <end position="469"/>
    </location>
</feature>
<dbReference type="GO" id="GO:0006508">
    <property type="term" value="P:proteolysis"/>
    <property type="evidence" value="ECO:0007669"/>
    <property type="project" value="UniProtKB-KW"/>
</dbReference>
<dbReference type="InterPro" id="IPR001940">
    <property type="entry name" value="Peptidase_S1C"/>
</dbReference>
<evidence type="ECO:0000259" key="5">
    <source>
        <dbReference type="PROSITE" id="PS50106"/>
    </source>
</evidence>
<dbReference type="Proteomes" id="UP000094067">
    <property type="component" value="Unassembled WGS sequence"/>
</dbReference>
<evidence type="ECO:0000256" key="4">
    <source>
        <dbReference type="SAM" id="MobiDB-lite"/>
    </source>
</evidence>
<dbReference type="PANTHER" id="PTHR43343">
    <property type="entry name" value="PEPTIDASE S12"/>
    <property type="match status" value="1"/>
</dbReference>
<accession>A0A1E3AEJ3</accession>
<dbReference type="Gene3D" id="2.40.10.10">
    <property type="entry name" value="Trypsin-like serine proteases"/>
    <property type="match status" value="2"/>
</dbReference>
<dbReference type="Pfam" id="PF13365">
    <property type="entry name" value="Trypsin_2"/>
    <property type="match status" value="1"/>
</dbReference>
<evidence type="ECO:0000313" key="7">
    <source>
        <dbReference type="Proteomes" id="UP000094067"/>
    </source>
</evidence>
<dbReference type="SUPFAM" id="SSF50494">
    <property type="entry name" value="Trypsin-like serine proteases"/>
    <property type="match status" value="1"/>
</dbReference>
<gene>
    <name evidence="6" type="primary">degQ</name>
    <name evidence="6" type="ORF">BEI61_03013</name>
</gene>
<dbReference type="EC" id="3.4.21.107" evidence="6"/>
<dbReference type="PATRIC" id="fig|1432052.4.peg.3359"/>
<feature type="compositionally biased region" description="Polar residues" evidence="4">
    <location>
        <begin position="470"/>
        <end position="482"/>
    </location>
</feature>
<dbReference type="InterPro" id="IPR036034">
    <property type="entry name" value="PDZ_sf"/>
</dbReference>
<protein>
    <submittedName>
        <fullName evidence="6">Periplasmic pH-dependent serine endoprotease DegQ</fullName>
        <ecNumber evidence="6">3.4.21.107</ecNumber>
    </submittedName>
</protein>
<dbReference type="InterPro" id="IPR041489">
    <property type="entry name" value="PDZ_6"/>
</dbReference>
<dbReference type="Pfam" id="PF17820">
    <property type="entry name" value="PDZ_6"/>
    <property type="match status" value="1"/>
</dbReference>
<evidence type="ECO:0000256" key="3">
    <source>
        <dbReference type="ARBA" id="ARBA00022801"/>
    </source>
</evidence>
<dbReference type="PANTHER" id="PTHR43343:SF3">
    <property type="entry name" value="PROTEASE DO-LIKE 8, CHLOROPLASTIC"/>
    <property type="match status" value="1"/>
</dbReference>
<organism evidence="6 7">
    <name type="scientific">Eisenbergiella tayi</name>
    <dbReference type="NCBI Taxonomy" id="1432052"/>
    <lineage>
        <taxon>Bacteria</taxon>
        <taxon>Bacillati</taxon>
        <taxon>Bacillota</taxon>
        <taxon>Clostridia</taxon>
        <taxon>Lachnospirales</taxon>
        <taxon>Lachnospiraceae</taxon>
        <taxon>Eisenbergiella</taxon>
    </lineage>
</organism>
<comment type="caution">
    <text evidence="6">The sequence shown here is derived from an EMBL/GenBank/DDBJ whole genome shotgun (WGS) entry which is preliminary data.</text>
</comment>
<dbReference type="EMBL" id="MCGH01000002">
    <property type="protein sequence ID" value="ODM07123.1"/>
    <property type="molecule type" value="Genomic_DNA"/>
</dbReference>
<name>A0A1E3AEJ3_9FIRM</name>
<dbReference type="GO" id="GO:0004252">
    <property type="term" value="F:serine-type endopeptidase activity"/>
    <property type="evidence" value="ECO:0007669"/>
    <property type="project" value="InterPro"/>
</dbReference>
<dbReference type="InterPro" id="IPR009003">
    <property type="entry name" value="Peptidase_S1_PA"/>
</dbReference>
<dbReference type="SUPFAM" id="SSF50156">
    <property type="entry name" value="PDZ domain-like"/>
    <property type="match status" value="1"/>
</dbReference>
<evidence type="ECO:0000256" key="1">
    <source>
        <dbReference type="ARBA" id="ARBA00010541"/>
    </source>
</evidence>
<reference evidence="6 7" key="1">
    <citation type="submission" date="2016-07" db="EMBL/GenBank/DDBJ databases">
        <title>Characterization of isolates of Eisenbergiella tayi derived from blood cultures, using whole genome sequencing.</title>
        <authorList>
            <person name="Burdz T."/>
            <person name="Wiebe D."/>
            <person name="Huynh C."/>
            <person name="Bernard K."/>
        </authorList>
    </citation>
    <scope>NUCLEOTIDE SEQUENCE [LARGE SCALE GENOMIC DNA]</scope>
    <source>
        <strain evidence="6 7">NML 110608</strain>
    </source>
</reference>
<dbReference type="PRINTS" id="PR00834">
    <property type="entry name" value="PROTEASES2C"/>
</dbReference>
<dbReference type="InterPro" id="IPR051201">
    <property type="entry name" value="Chloro_Bact_Ser_Proteases"/>
</dbReference>
<dbReference type="CDD" id="cd06779">
    <property type="entry name" value="cpPDZ_Deg_HtrA-like"/>
    <property type="match status" value="1"/>
</dbReference>
<keyword evidence="3 6" id="KW-0378">Hydrolase</keyword>
<dbReference type="AlphaFoldDB" id="A0A1E3AEJ3"/>
<dbReference type="Gene3D" id="2.30.42.10">
    <property type="match status" value="1"/>
</dbReference>